<dbReference type="EMBL" id="VSRR010012234">
    <property type="protein sequence ID" value="MPC54274.1"/>
    <property type="molecule type" value="Genomic_DNA"/>
</dbReference>
<reference evidence="1 2" key="1">
    <citation type="submission" date="2019-05" db="EMBL/GenBank/DDBJ databases">
        <title>Another draft genome of Portunus trituberculatus and its Hox gene families provides insights of decapod evolution.</title>
        <authorList>
            <person name="Jeong J.-H."/>
            <person name="Song I."/>
            <person name="Kim S."/>
            <person name="Choi T."/>
            <person name="Kim D."/>
            <person name="Ryu S."/>
            <person name="Kim W."/>
        </authorList>
    </citation>
    <scope>NUCLEOTIDE SEQUENCE [LARGE SCALE GENOMIC DNA]</scope>
    <source>
        <tissue evidence="1">Muscle</tissue>
    </source>
</reference>
<dbReference type="Proteomes" id="UP000324222">
    <property type="component" value="Unassembled WGS sequence"/>
</dbReference>
<protein>
    <submittedName>
        <fullName evidence="1">Uncharacterized protein</fullName>
    </submittedName>
</protein>
<evidence type="ECO:0000313" key="2">
    <source>
        <dbReference type="Proteomes" id="UP000324222"/>
    </source>
</evidence>
<keyword evidence="2" id="KW-1185">Reference proteome</keyword>
<gene>
    <name evidence="1" type="ORF">E2C01_048184</name>
</gene>
<comment type="caution">
    <text evidence="1">The sequence shown here is derived from an EMBL/GenBank/DDBJ whole genome shotgun (WGS) entry which is preliminary data.</text>
</comment>
<name>A0A5B7GCK0_PORTR</name>
<evidence type="ECO:0000313" key="1">
    <source>
        <dbReference type="EMBL" id="MPC54274.1"/>
    </source>
</evidence>
<accession>A0A5B7GCK0</accession>
<sequence length="100" mass="10993">MKHHVLARQPSSVWRGLPAGHSRQLCRHLHVTCLRSTEVIRPVCEAAPGHVSPELMRLSFMLCCCASPCTGQLAPQSAESCVLPRLSDIRKLTRAGNLLL</sequence>
<dbReference type="AlphaFoldDB" id="A0A5B7GCK0"/>
<proteinExistence type="predicted"/>
<organism evidence="1 2">
    <name type="scientific">Portunus trituberculatus</name>
    <name type="common">Swimming crab</name>
    <name type="synonym">Neptunus trituberculatus</name>
    <dbReference type="NCBI Taxonomy" id="210409"/>
    <lineage>
        <taxon>Eukaryota</taxon>
        <taxon>Metazoa</taxon>
        <taxon>Ecdysozoa</taxon>
        <taxon>Arthropoda</taxon>
        <taxon>Crustacea</taxon>
        <taxon>Multicrustacea</taxon>
        <taxon>Malacostraca</taxon>
        <taxon>Eumalacostraca</taxon>
        <taxon>Eucarida</taxon>
        <taxon>Decapoda</taxon>
        <taxon>Pleocyemata</taxon>
        <taxon>Brachyura</taxon>
        <taxon>Eubrachyura</taxon>
        <taxon>Portunoidea</taxon>
        <taxon>Portunidae</taxon>
        <taxon>Portuninae</taxon>
        <taxon>Portunus</taxon>
    </lineage>
</organism>